<reference evidence="3 4" key="1">
    <citation type="submission" date="2019-08" db="EMBL/GenBank/DDBJ databases">
        <title>Draft genome sequences of two oriental melons (Cucumis melo L. var makuwa).</title>
        <authorList>
            <person name="Kwon S.-Y."/>
        </authorList>
    </citation>
    <scope>NUCLEOTIDE SEQUENCE [LARGE SCALE GENOMIC DNA]</scope>
    <source>
        <strain evidence="4">cv. SW 3</strain>
        <tissue evidence="3">Leaf</tissue>
    </source>
</reference>
<dbReference type="EMBL" id="SSTE01014815">
    <property type="protein sequence ID" value="KAA0044285.1"/>
    <property type="molecule type" value="Genomic_DNA"/>
</dbReference>
<dbReference type="PANTHER" id="PTHR34965">
    <property type="entry name" value="OS07G0118300 PROTEIN"/>
    <property type="match status" value="1"/>
</dbReference>
<gene>
    <name evidence="3" type="ORF">E6C27_scaffold46G00060</name>
</gene>
<keyword evidence="2" id="KW-0472">Membrane</keyword>
<protein>
    <submittedName>
        <fullName evidence="3">COPI_assoc domain-containing protein</fullName>
    </submittedName>
</protein>
<dbReference type="AlphaFoldDB" id="A0A5A7TSC1"/>
<feature type="transmembrane region" description="Helical" evidence="2">
    <location>
        <begin position="66"/>
        <end position="86"/>
    </location>
</feature>
<proteinExistence type="predicted"/>
<accession>A0A5A7TSC1</accession>
<evidence type="ECO:0000256" key="1">
    <source>
        <dbReference type="SAM" id="MobiDB-lite"/>
    </source>
</evidence>
<feature type="transmembrane region" description="Helical" evidence="2">
    <location>
        <begin position="137"/>
        <end position="160"/>
    </location>
</feature>
<evidence type="ECO:0000313" key="3">
    <source>
        <dbReference type="EMBL" id="KAA0044285.1"/>
    </source>
</evidence>
<feature type="transmembrane region" description="Helical" evidence="2">
    <location>
        <begin position="107"/>
        <end position="125"/>
    </location>
</feature>
<keyword evidence="2" id="KW-1133">Transmembrane helix</keyword>
<comment type="caution">
    <text evidence="3">The sequence shown here is derived from an EMBL/GenBank/DDBJ whole genome shotgun (WGS) entry which is preliminary data.</text>
</comment>
<dbReference type="PANTHER" id="PTHR34965:SF1">
    <property type="entry name" value="OS07G0118300 PROTEIN"/>
    <property type="match status" value="1"/>
</dbReference>
<feature type="transmembrane region" description="Helical" evidence="2">
    <location>
        <begin position="30"/>
        <end position="54"/>
    </location>
</feature>
<dbReference type="STRING" id="1194695.A0A5A7TSC1"/>
<feature type="region of interest" description="Disordered" evidence="1">
    <location>
        <begin position="1"/>
        <end position="21"/>
    </location>
</feature>
<dbReference type="OrthoDB" id="206313at2759"/>
<organism evidence="3 4">
    <name type="scientific">Cucumis melo var. makuwa</name>
    <name type="common">Oriental melon</name>
    <dbReference type="NCBI Taxonomy" id="1194695"/>
    <lineage>
        <taxon>Eukaryota</taxon>
        <taxon>Viridiplantae</taxon>
        <taxon>Streptophyta</taxon>
        <taxon>Embryophyta</taxon>
        <taxon>Tracheophyta</taxon>
        <taxon>Spermatophyta</taxon>
        <taxon>Magnoliopsida</taxon>
        <taxon>eudicotyledons</taxon>
        <taxon>Gunneridae</taxon>
        <taxon>Pentapetalae</taxon>
        <taxon>rosids</taxon>
        <taxon>fabids</taxon>
        <taxon>Cucurbitales</taxon>
        <taxon>Cucurbitaceae</taxon>
        <taxon>Benincaseae</taxon>
        <taxon>Cucumis</taxon>
    </lineage>
</organism>
<evidence type="ECO:0000256" key="2">
    <source>
        <dbReference type="SAM" id="Phobius"/>
    </source>
</evidence>
<keyword evidence="2" id="KW-0812">Transmembrane</keyword>
<name>A0A5A7TSC1_CUCMM</name>
<evidence type="ECO:0000313" key="4">
    <source>
        <dbReference type="Proteomes" id="UP000321393"/>
    </source>
</evidence>
<dbReference type="Proteomes" id="UP000321393">
    <property type="component" value="Unassembled WGS sequence"/>
</dbReference>
<sequence>MERNGEGAPGASSSSSSSQITRPRRSVDPLLVTCRFFSVITALTAILCIVSNVISAIRSFKNQSDVLTPFPLLLPYFVITFFVVLAETEWEFIFKNWKVLEYWAGRGMLQIFVAVMTRAFPVYSVEQRELILLQDAASYLLLACGAVYVVSVSLVNNTLFPNLILELRREFIFFCSLLAV</sequence>